<accession>A0A7K1GHC1</accession>
<comment type="caution">
    <text evidence="1">The sequence shown here is derived from an EMBL/GenBank/DDBJ whole genome shotgun (WGS) entry which is preliminary data.</text>
</comment>
<dbReference type="AlphaFoldDB" id="A0A7K1GHC1"/>
<dbReference type="Pfam" id="PF13783">
    <property type="entry name" value="DUF4177"/>
    <property type="match status" value="1"/>
</dbReference>
<dbReference type="EMBL" id="WMJY01000001">
    <property type="protein sequence ID" value="MTH28328.1"/>
    <property type="molecule type" value="Genomic_DNA"/>
</dbReference>
<dbReference type="Proteomes" id="UP000488936">
    <property type="component" value="Unassembled WGS sequence"/>
</dbReference>
<dbReference type="InterPro" id="IPR025234">
    <property type="entry name" value="YjzH-like"/>
</dbReference>
<protein>
    <submittedName>
        <fullName evidence="1">DUF4177 domain-containing protein</fullName>
    </submittedName>
</protein>
<proteinExistence type="predicted"/>
<dbReference type="RefSeq" id="WP_155034320.1">
    <property type="nucleotide sequence ID" value="NZ_JAYMMG010000007.1"/>
</dbReference>
<name>A0A7K1GHC1_9FLAO</name>
<reference evidence="1 2" key="1">
    <citation type="journal article" date="2006" name="Int. J. Syst. Evol. Microbiol.">
        <title>Myroides pelagicus sp. nov., isolated from seawater in Thailand.</title>
        <authorList>
            <person name="Yoon J."/>
            <person name="Maneerat S."/>
            <person name="Kawai F."/>
            <person name="Yokota A."/>
        </authorList>
    </citation>
    <scope>NUCLEOTIDE SEQUENCE [LARGE SCALE GENOMIC DNA]</scope>
    <source>
        <strain evidence="1 2">SM1T</strain>
    </source>
</reference>
<organism evidence="1 2">
    <name type="scientific">Myroides pelagicus</name>
    <dbReference type="NCBI Taxonomy" id="270914"/>
    <lineage>
        <taxon>Bacteria</taxon>
        <taxon>Pseudomonadati</taxon>
        <taxon>Bacteroidota</taxon>
        <taxon>Flavobacteriia</taxon>
        <taxon>Flavobacteriales</taxon>
        <taxon>Flavobacteriaceae</taxon>
        <taxon>Myroides</taxon>
    </lineage>
</organism>
<dbReference type="OrthoDB" id="5432776at2"/>
<gene>
    <name evidence="1" type="ORF">GJV77_00105</name>
</gene>
<sequence length="59" mass="6714">MKKIIEVKLKGMLNPDLDVLKAEKELNNLGMQGWELVSVTPNINSGTTYKQYCTFKRAL</sequence>
<keyword evidence="2" id="KW-1185">Reference proteome</keyword>
<evidence type="ECO:0000313" key="2">
    <source>
        <dbReference type="Proteomes" id="UP000488936"/>
    </source>
</evidence>
<evidence type="ECO:0000313" key="1">
    <source>
        <dbReference type="EMBL" id="MTH28328.1"/>
    </source>
</evidence>